<dbReference type="EMBL" id="KV878125">
    <property type="protein sequence ID" value="OJI95850.1"/>
    <property type="molecule type" value="Genomic_DNA"/>
</dbReference>
<comment type="subcellular location">
    <subcellularLocation>
        <location evidence="1">Nucleus</location>
    </subcellularLocation>
</comment>
<evidence type="ECO:0000313" key="7">
    <source>
        <dbReference type="EMBL" id="OJI95850.1"/>
    </source>
</evidence>
<evidence type="ECO:0000313" key="8">
    <source>
        <dbReference type="Proteomes" id="UP000184073"/>
    </source>
</evidence>
<keyword evidence="4" id="KW-0804">Transcription</keyword>
<dbReference type="AlphaFoldDB" id="A0A1L9P2S8"/>
<sequence>MQAPRLNKSCDQCRTRKVRCIGMDASTVYSCAVFIRAVPLTTQSRPPLPLRAPTAYNLKRRLRVKAPTPKEGSGEEFKPSDLFIDRLIRNPSESAVLYDEFSILKVHDDRVPSSGLAFFSEKRVDSLVKRLGHTQVRELVQQIDKTIRTRLLARPGKEISLYSLASIQTELLIYPDAASHIQRYFEVLHPIYPFLDRQSFQAKASSPNLLQVLEEDYSFCALYHAVLALGCQYNGYSSFIPEDSHAWKLFQTALTRLDRILMTAESLPNLQALTAMTIFATNTFSLQLDQTLLGEAGRMVLALRYHKSIVAEDVTLCHRAFWVIYHLEKRYTFQARSSSMIADHDIGCPIPDTPDAVVADYNWLVSSVRFGRILSVAYASLFSISASNQPDDTTMAAIDHVHTLLEEWRLSIPADFRPKEPVQRRRLMDGASKEIALRTHYYYYHVIIALERLTLHVSRDIARSENAMRTLLNTAREIINLTRYIDVEPLRRPSLTSLRSILAIIPLSALFILFDFVVHHPNDPDIRAHLTLLDIITGHFSQLDYASNGALQSSYLSGFSHMARQYVESVGLSKRPVAAAAESTAQTPGDNLVSSVYAPSHNDPGVSSSDVTLMQGVEEDEYGGLGLDSLYFLTPDSDWMAGMSSLDEFDPREHYGSIFL</sequence>
<proteinExistence type="predicted"/>
<dbReference type="CDD" id="cd00067">
    <property type="entry name" value="GAL4"/>
    <property type="match status" value="1"/>
</dbReference>
<dbReference type="Pfam" id="PF04082">
    <property type="entry name" value="Fungal_trans"/>
    <property type="match status" value="1"/>
</dbReference>
<reference evidence="8" key="1">
    <citation type="journal article" date="2017" name="Genome Biol.">
        <title>Comparative genomics reveals high biological diversity and specific adaptations in the industrially and medically important fungal genus Aspergillus.</title>
        <authorList>
            <person name="de Vries R.P."/>
            <person name="Riley R."/>
            <person name="Wiebenga A."/>
            <person name="Aguilar-Osorio G."/>
            <person name="Amillis S."/>
            <person name="Uchima C.A."/>
            <person name="Anderluh G."/>
            <person name="Asadollahi M."/>
            <person name="Askin M."/>
            <person name="Barry K."/>
            <person name="Battaglia E."/>
            <person name="Bayram O."/>
            <person name="Benocci T."/>
            <person name="Braus-Stromeyer S.A."/>
            <person name="Caldana C."/>
            <person name="Canovas D."/>
            <person name="Cerqueira G.C."/>
            <person name="Chen F."/>
            <person name="Chen W."/>
            <person name="Choi C."/>
            <person name="Clum A."/>
            <person name="Dos Santos R.A."/>
            <person name="Damasio A.R."/>
            <person name="Diallinas G."/>
            <person name="Emri T."/>
            <person name="Fekete E."/>
            <person name="Flipphi M."/>
            <person name="Freyberg S."/>
            <person name="Gallo A."/>
            <person name="Gournas C."/>
            <person name="Habgood R."/>
            <person name="Hainaut M."/>
            <person name="Harispe M.L."/>
            <person name="Henrissat B."/>
            <person name="Hilden K.S."/>
            <person name="Hope R."/>
            <person name="Hossain A."/>
            <person name="Karabika E."/>
            <person name="Karaffa L."/>
            <person name="Karanyi Z."/>
            <person name="Krasevec N."/>
            <person name="Kuo A."/>
            <person name="Kusch H."/>
            <person name="LaButti K."/>
            <person name="Lagendijk E.L."/>
            <person name="Lapidus A."/>
            <person name="Levasseur A."/>
            <person name="Lindquist E."/>
            <person name="Lipzen A."/>
            <person name="Logrieco A.F."/>
            <person name="MacCabe A."/>
            <person name="Maekelae M.R."/>
            <person name="Malavazi I."/>
            <person name="Melin P."/>
            <person name="Meyer V."/>
            <person name="Mielnichuk N."/>
            <person name="Miskei M."/>
            <person name="Molnar A.P."/>
            <person name="Mule G."/>
            <person name="Ngan C.Y."/>
            <person name="Orejas M."/>
            <person name="Orosz E."/>
            <person name="Ouedraogo J.P."/>
            <person name="Overkamp K.M."/>
            <person name="Park H.-S."/>
            <person name="Perrone G."/>
            <person name="Piumi F."/>
            <person name="Punt P.J."/>
            <person name="Ram A.F."/>
            <person name="Ramon A."/>
            <person name="Rauscher S."/>
            <person name="Record E."/>
            <person name="Riano-Pachon D.M."/>
            <person name="Robert V."/>
            <person name="Roehrig J."/>
            <person name="Ruller R."/>
            <person name="Salamov A."/>
            <person name="Salih N.S."/>
            <person name="Samson R.A."/>
            <person name="Sandor E."/>
            <person name="Sanguinetti M."/>
            <person name="Schuetze T."/>
            <person name="Sepcic K."/>
            <person name="Shelest E."/>
            <person name="Sherlock G."/>
            <person name="Sophianopoulou V."/>
            <person name="Squina F.M."/>
            <person name="Sun H."/>
            <person name="Susca A."/>
            <person name="Todd R.B."/>
            <person name="Tsang A."/>
            <person name="Unkles S.E."/>
            <person name="van de Wiele N."/>
            <person name="van Rossen-Uffink D."/>
            <person name="Oliveira J.V."/>
            <person name="Vesth T.C."/>
            <person name="Visser J."/>
            <person name="Yu J.-H."/>
            <person name="Zhou M."/>
            <person name="Andersen M.R."/>
            <person name="Archer D.B."/>
            <person name="Baker S.E."/>
            <person name="Benoit I."/>
            <person name="Brakhage A.A."/>
            <person name="Braus G.H."/>
            <person name="Fischer R."/>
            <person name="Frisvad J.C."/>
            <person name="Goldman G.H."/>
            <person name="Houbraken J."/>
            <person name="Oakley B."/>
            <person name="Pocsi I."/>
            <person name="Scazzocchio C."/>
            <person name="Seiboth B."/>
            <person name="vanKuyk P.A."/>
            <person name="Wortman J."/>
            <person name="Dyer P.S."/>
            <person name="Grigoriev I.V."/>
        </authorList>
    </citation>
    <scope>NUCLEOTIDE SEQUENCE [LARGE SCALE GENOMIC DNA]</scope>
    <source>
        <strain evidence="8">CBS 583.65</strain>
    </source>
</reference>
<protein>
    <recommendedName>
        <fullName evidence="6">Xylanolytic transcriptional activator regulatory domain-containing protein</fullName>
    </recommendedName>
</protein>
<dbReference type="CDD" id="cd12148">
    <property type="entry name" value="fungal_TF_MHR"/>
    <property type="match status" value="1"/>
</dbReference>
<dbReference type="InterPro" id="IPR007219">
    <property type="entry name" value="XnlR_reg_dom"/>
</dbReference>
<dbReference type="PANTHER" id="PTHR46910:SF37">
    <property type="entry name" value="ZN(II)2CYS6 TRANSCRIPTION FACTOR (EUROFUNG)"/>
    <property type="match status" value="1"/>
</dbReference>
<dbReference type="STRING" id="1036611.A0A1L9P2S8"/>
<dbReference type="InterPro" id="IPR001138">
    <property type="entry name" value="Zn2Cys6_DnaBD"/>
</dbReference>
<accession>A0A1L9P2S8</accession>
<dbReference type="OrthoDB" id="39175at2759"/>
<dbReference type="RefSeq" id="XP_040661613.1">
    <property type="nucleotide sequence ID" value="XM_040809507.1"/>
</dbReference>
<dbReference type="InterPro" id="IPR050987">
    <property type="entry name" value="AtrR-like"/>
</dbReference>
<dbReference type="GO" id="GO:0003677">
    <property type="term" value="F:DNA binding"/>
    <property type="evidence" value="ECO:0007669"/>
    <property type="project" value="UniProtKB-KW"/>
</dbReference>
<feature type="domain" description="Xylanolytic transcriptional activator regulatory" evidence="6">
    <location>
        <begin position="181"/>
        <end position="355"/>
    </location>
</feature>
<dbReference type="Proteomes" id="UP000184073">
    <property type="component" value="Unassembled WGS sequence"/>
</dbReference>
<evidence type="ECO:0000256" key="1">
    <source>
        <dbReference type="ARBA" id="ARBA00004123"/>
    </source>
</evidence>
<keyword evidence="8" id="KW-1185">Reference proteome</keyword>
<evidence type="ECO:0000259" key="6">
    <source>
        <dbReference type="Pfam" id="PF04082"/>
    </source>
</evidence>
<dbReference type="GO" id="GO:0000981">
    <property type="term" value="F:DNA-binding transcription factor activity, RNA polymerase II-specific"/>
    <property type="evidence" value="ECO:0007669"/>
    <property type="project" value="InterPro"/>
</dbReference>
<name>A0A1L9P2S8_ASPVE</name>
<dbReference type="GO" id="GO:0005634">
    <property type="term" value="C:nucleus"/>
    <property type="evidence" value="ECO:0007669"/>
    <property type="project" value="UniProtKB-SubCell"/>
</dbReference>
<keyword evidence="3" id="KW-0238">DNA-binding</keyword>
<dbReference type="VEuPathDB" id="FungiDB:ASPVEDRAFT_22888"/>
<evidence type="ECO:0000256" key="5">
    <source>
        <dbReference type="ARBA" id="ARBA00023242"/>
    </source>
</evidence>
<keyword evidence="2" id="KW-0805">Transcription regulation</keyword>
<gene>
    <name evidence="7" type="ORF">ASPVEDRAFT_22888</name>
</gene>
<dbReference type="GO" id="GO:0006351">
    <property type="term" value="P:DNA-templated transcription"/>
    <property type="evidence" value="ECO:0007669"/>
    <property type="project" value="InterPro"/>
</dbReference>
<evidence type="ECO:0000256" key="4">
    <source>
        <dbReference type="ARBA" id="ARBA00023163"/>
    </source>
</evidence>
<keyword evidence="5" id="KW-0539">Nucleus</keyword>
<dbReference type="GO" id="GO:0008270">
    <property type="term" value="F:zinc ion binding"/>
    <property type="evidence" value="ECO:0007669"/>
    <property type="project" value="InterPro"/>
</dbReference>
<dbReference type="GeneID" id="63725018"/>
<evidence type="ECO:0000256" key="3">
    <source>
        <dbReference type="ARBA" id="ARBA00023125"/>
    </source>
</evidence>
<dbReference type="PANTHER" id="PTHR46910">
    <property type="entry name" value="TRANSCRIPTION FACTOR PDR1"/>
    <property type="match status" value="1"/>
</dbReference>
<organism evidence="7 8">
    <name type="scientific">Aspergillus versicolor CBS 583.65</name>
    <dbReference type="NCBI Taxonomy" id="1036611"/>
    <lineage>
        <taxon>Eukaryota</taxon>
        <taxon>Fungi</taxon>
        <taxon>Dikarya</taxon>
        <taxon>Ascomycota</taxon>
        <taxon>Pezizomycotina</taxon>
        <taxon>Eurotiomycetes</taxon>
        <taxon>Eurotiomycetidae</taxon>
        <taxon>Eurotiales</taxon>
        <taxon>Aspergillaceae</taxon>
        <taxon>Aspergillus</taxon>
        <taxon>Aspergillus subgen. Nidulantes</taxon>
    </lineage>
</organism>
<evidence type="ECO:0000256" key="2">
    <source>
        <dbReference type="ARBA" id="ARBA00023015"/>
    </source>
</evidence>